<accession>A0A1I4CE67</accession>
<reference evidence="1 2" key="1">
    <citation type="submission" date="2016-10" db="EMBL/GenBank/DDBJ databases">
        <authorList>
            <person name="Varghese N."/>
            <person name="Submissions S."/>
        </authorList>
    </citation>
    <scope>NUCLEOTIDE SEQUENCE [LARGE SCALE GENOMIC DNA]</scope>
    <source>
        <strain evidence="1 2">DSM 21822</strain>
    </source>
</reference>
<organism evidence="1 2">
    <name type="scientific">Neomesorhizobium albiziae</name>
    <dbReference type="NCBI Taxonomy" id="335020"/>
    <lineage>
        <taxon>Bacteria</taxon>
        <taxon>Pseudomonadati</taxon>
        <taxon>Pseudomonadota</taxon>
        <taxon>Alphaproteobacteria</taxon>
        <taxon>Hyphomicrobiales</taxon>
        <taxon>Phyllobacteriaceae</taxon>
        <taxon>Neomesorhizobium</taxon>
    </lineage>
</organism>
<name>A0A1I4CE67_9HYPH</name>
<dbReference type="Proteomes" id="UP000323300">
    <property type="component" value="Unassembled WGS sequence"/>
</dbReference>
<keyword evidence="2" id="KW-1185">Reference proteome</keyword>
<evidence type="ECO:0000313" key="1">
    <source>
        <dbReference type="EMBL" id="SFK78446.1"/>
    </source>
</evidence>
<sequence>MRQSPGTALSRARPPASARVYADRLALRGHDLLVVARDANRLAHLAARLERDFASVPKFCWGT</sequence>
<dbReference type="AlphaFoldDB" id="A0A1I4CE67"/>
<gene>
    <name evidence="1" type="ORF">SAMN04488498_112141</name>
</gene>
<proteinExistence type="predicted"/>
<evidence type="ECO:0000313" key="2">
    <source>
        <dbReference type="Proteomes" id="UP000323300"/>
    </source>
</evidence>
<dbReference type="EMBL" id="FOSL01000012">
    <property type="protein sequence ID" value="SFK78446.1"/>
    <property type="molecule type" value="Genomic_DNA"/>
</dbReference>
<protein>
    <submittedName>
        <fullName evidence="1">Uncharacterized protein</fullName>
    </submittedName>
</protein>